<dbReference type="Proteomes" id="UP000193218">
    <property type="component" value="Unassembled WGS sequence"/>
</dbReference>
<feature type="compositionally biased region" description="Polar residues" evidence="1">
    <location>
        <begin position="393"/>
        <end position="405"/>
    </location>
</feature>
<reference evidence="2 3" key="1">
    <citation type="submission" date="2017-03" db="EMBL/GenBank/DDBJ databases">
        <title>Widespread Adenine N6-methylation of Active Genes in Fungi.</title>
        <authorList>
            <consortium name="DOE Joint Genome Institute"/>
            <person name="Mondo S.J."/>
            <person name="Dannebaum R.O."/>
            <person name="Kuo R.C."/>
            <person name="Louie K.B."/>
            <person name="Bewick A.J."/>
            <person name="Labutti K."/>
            <person name="Haridas S."/>
            <person name="Kuo A."/>
            <person name="Salamov A."/>
            <person name="Ahrendt S.R."/>
            <person name="Lau R."/>
            <person name="Bowen B.P."/>
            <person name="Lipzen A."/>
            <person name="Sullivan W."/>
            <person name="Andreopoulos W.B."/>
            <person name="Clum A."/>
            <person name="Lindquist E."/>
            <person name="Daum C."/>
            <person name="Northen T.R."/>
            <person name="Ramamoorthy G."/>
            <person name="Schmitz R.J."/>
            <person name="Gryganskyi A."/>
            <person name="Culley D."/>
            <person name="Magnuson J."/>
            <person name="James T.Y."/>
            <person name="O'Malley M.A."/>
            <person name="Stajich J.E."/>
            <person name="Spatafora J.W."/>
            <person name="Visel A."/>
            <person name="Grigoriev I.V."/>
        </authorList>
    </citation>
    <scope>NUCLEOTIDE SEQUENCE [LARGE SCALE GENOMIC DNA]</scope>
    <source>
        <strain evidence="2 3">NRRL Y-17943</strain>
    </source>
</reference>
<feature type="compositionally biased region" description="Polar residues" evidence="1">
    <location>
        <begin position="483"/>
        <end position="493"/>
    </location>
</feature>
<feature type="region of interest" description="Disordered" evidence="1">
    <location>
        <begin position="364"/>
        <end position="413"/>
    </location>
</feature>
<keyword evidence="3" id="KW-1185">Reference proteome</keyword>
<feature type="region of interest" description="Disordered" evidence="1">
    <location>
        <begin position="288"/>
        <end position="345"/>
    </location>
</feature>
<protein>
    <submittedName>
        <fullName evidence="2">Uncharacterized protein</fullName>
    </submittedName>
</protein>
<dbReference type="RefSeq" id="XP_021868011.1">
    <property type="nucleotide sequence ID" value="XM_022017204.1"/>
</dbReference>
<evidence type="ECO:0000313" key="3">
    <source>
        <dbReference type="Proteomes" id="UP000193218"/>
    </source>
</evidence>
<accession>A0A1Y1U6P2</accession>
<sequence length="576" mass="63432">MCWVAGPRSTLVVEGVHYNGDLPCVSRQASKCRALLRSFEEIFSAQLTALDSADWQKVEAGLVQVESLRQSDVSGENHKALDQLEDLITEPLPVPGTNGLSVEITAYEIGQHAPVEAPMAPAEAIDAADIDRHIDQFGGLLQLPPPIPVVVNQPLGDALTKATTDTLMVSQDNAEDPSVETHVPEALPRLTTPGCEVESMDVDIASLVQSLDTVDLKPAIQRTDQQCWTDLSPESLDSIFDALQRRCNPEYVAAREDIAEGDLPSDEALAGYLRDFTNLDSDIQEILRPSIPNREAHRQSRMDPGTGGRSRERRHRNSSKRAAPDQDGRWGTPYTERGHREHYSHRAMRINALGRRVWDPAPGIDLKPRTRMKQEQSLHTRVKEEQDRLMPSTGASHSMDRSQPPSCRHYSRPRPTLSTIDNHLREAPSSHINGACSGDFNSETKNTTGKCSRSTIGNDIEECNIKGPTASLRPNSDKGKSVVKTSFSPSMSAAQRKRSMVSSPLSGRSTEHAFYGLSQSNSPAAPETMLPGGAAFPLVQDSEVLIAPRWGYHRSFHSSVNRLGSRKRRRCSIRDA</sequence>
<evidence type="ECO:0000313" key="2">
    <source>
        <dbReference type="EMBL" id="ORX33701.1"/>
    </source>
</evidence>
<dbReference type="AlphaFoldDB" id="A0A1Y1U6P2"/>
<dbReference type="GeneID" id="33559013"/>
<proteinExistence type="predicted"/>
<name>A0A1Y1U6P2_9TREE</name>
<feature type="compositionally biased region" description="Basic and acidic residues" evidence="1">
    <location>
        <begin position="366"/>
        <end position="388"/>
    </location>
</feature>
<comment type="caution">
    <text evidence="2">The sequence shown here is derived from an EMBL/GenBank/DDBJ whole genome shotgun (WGS) entry which is preliminary data.</text>
</comment>
<evidence type="ECO:0000256" key="1">
    <source>
        <dbReference type="SAM" id="MobiDB-lite"/>
    </source>
</evidence>
<gene>
    <name evidence="2" type="ORF">BD324DRAFT_639214</name>
</gene>
<organism evidence="2 3">
    <name type="scientific">Kockovaella imperatae</name>
    <dbReference type="NCBI Taxonomy" id="4999"/>
    <lineage>
        <taxon>Eukaryota</taxon>
        <taxon>Fungi</taxon>
        <taxon>Dikarya</taxon>
        <taxon>Basidiomycota</taxon>
        <taxon>Agaricomycotina</taxon>
        <taxon>Tremellomycetes</taxon>
        <taxon>Tremellales</taxon>
        <taxon>Cuniculitremaceae</taxon>
        <taxon>Kockovaella</taxon>
    </lineage>
</organism>
<dbReference type="InParanoid" id="A0A1Y1U6P2"/>
<dbReference type="EMBL" id="NBSH01000018">
    <property type="protein sequence ID" value="ORX33701.1"/>
    <property type="molecule type" value="Genomic_DNA"/>
</dbReference>
<feature type="region of interest" description="Disordered" evidence="1">
    <location>
        <begin position="467"/>
        <end position="507"/>
    </location>
</feature>